<dbReference type="PANTHER" id="PTHR46093:SF18">
    <property type="entry name" value="FIBRONECTIN TYPE-III DOMAIN-CONTAINING PROTEIN"/>
    <property type="match status" value="1"/>
</dbReference>
<evidence type="ECO:0000256" key="3">
    <source>
        <dbReference type="SAM" id="SignalP"/>
    </source>
</evidence>
<evidence type="ECO:0008006" key="6">
    <source>
        <dbReference type="Google" id="ProtNLM"/>
    </source>
</evidence>
<dbReference type="OrthoDB" id="10251809at2759"/>
<dbReference type="AlphaFoldDB" id="A0A5J4W983"/>
<dbReference type="InterPro" id="IPR015915">
    <property type="entry name" value="Kelch-typ_b-propeller"/>
</dbReference>
<keyword evidence="2" id="KW-0677">Repeat</keyword>
<evidence type="ECO:0000256" key="1">
    <source>
        <dbReference type="ARBA" id="ARBA00022441"/>
    </source>
</evidence>
<evidence type="ECO:0000313" key="5">
    <source>
        <dbReference type="Proteomes" id="UP000324800"/>
    </source>
</evidence>
<gene>
    <name evidence="4" type="ORF">EZS28_013412</name>
</gene>
<feature type="chain" id="PRO_5023817151" description="Kelch repeat protein" evidence="3">
    <location>
        <begin position="20"/>
        <end position="499"/>
    </location>
</feature>
<dbReference type="Pfam" id="PF24681">
    <property type="entry name" value="Kelch_KLHDC2_KLHL20_DRC7"/>
    <property type="match status" value="1"/>
</dbReference>
<dbReference type="PANTHER" id="PTHR46093">
    <property type="entry name" value="ACYL-COA-BINDING DOMAIN-CONTAINING PROTEIN 5"/>
    <property type="match status" value="1"/>
</dbReference>
<protein>
    <recommendedName>
        <fullName evidence="6">Kelch repeat protein</fullName>
    </recommendedName>
</protein>
<keyword evidence="1" id="KW-0880">Kelch repeat</keyword>
<name>A0A5J4W983_9EUKA</name>
<accession>A0A5J4W983</accession>
<dbReference type="Proteomes" id="UP000324800">
    <property type="component" value="Unassembled WGS sequence"/>
</dbReference>
<proteinExistence type="predicted"/>
<dbReference type="SUPFAM" id="SSF50965">
    <property type="entry name" value="Galactose oxidase, central domain"/>
    <property type="match status" value="1"/>
</dbReference>
<comment type="caution">
    <text evidence="4">The sequence shown here is derived from an EMBL/GenBank/DDBJ whole genome shotgun (WGS) entry which is preliminary data.</text>
</comment>
<sequence>MKSILFLAVILIIQSHSNSQIHNEELCDELKSVPKTGSPPSNREGSAVQYFTNESVLGQGFLIFGGLDGSKRYMQDMHFFKIDSNGQGKWITLETNGDMRMPRRSFFAHFIVDDDLIIFGGSGPQGFYADMFAFNIETKTWRQIDQGEVSSLPSARESMSFSQYGNKFFIFGGRNVDGKQNDVWQFDYEQRNWKELNITNKNNSSDSPLTCSGGGMHAQLNKIFVYGGYTSKGAQTMDAYCLDLSKEDKYEWRRLHYNTTGNQTDYPEPRTDAGYAQINNISICFGGYYKGNNVQYHKNDDDTPHYVQDILFIDFSSDNGTKDALLNYKSVKFDYIYSRELCATTVDQGNEIIYVFGGVRDGFILGDTLKIMNNTKLNNMNSNQQNQLFTQNQDLIKNEINITIICPPIDNIPSPRGHHRAVSALGRMWIFGGRIQMSSSGNDGVDSQTSLSNELFTYDFETQIWNRIVPISTSAIPPGRELFCFVEHSARLFMTLRID</sequence>
<dbReference type="EMBL" id="SNRW01003010">
    <property type="protein sequence ID" value="KAA6391062.1"/>
    <property type="molecule type" value="Genomic_DNA"/>
</dbReference>
<organism evidence="4 5">
    <name type="scientific">Streblomastix strix</name>
    <dbReference type="NCBI Taxonomy" id="222440"/>
    <lineage>
        <taxon>Eukaryota</taxon>
        <taxon>Metamonada</taxon>
        <taxon>Preaxostyla</taxon>
        <taxon>Oxymonadida</taxon>
        <taxon>Streblomastigidae</taxon>
        <taxon>Streblomastix</taxon>
    </lineage>
</organism>
<dbReference type="SUPFAM" id="SSF117281">
    <property type="entry name" value="Kelch motif"/>
    <property type="match status" value="1"/>
</dbReference>
<reference evidence="4 5" key="1">
    <citation type="submission" date="2019-03" db="EMBL/GenBank/DDBJ databases">
        <title>Single cell metagenomics reveals metabolic interactions within the superorganism composed of flagellate Streblomastix strix and complex community of Bacteroidetes bacteria on its surface.</title>
        <authorList>
            <person name="Treitli S.C."/>
            <person name="Kolisko M."/>
            <person name="Husnik F."/>
            <person name="Keeling P."/>
            <person name="Hampl V."/>
        </authorList>
    </citation>
    <scope>NUCLEOTIDE SEQUENCE [LARGE SCALE GENOMIC DNA]</scope>
    <source>
        <strain evidence="4">ST1C</strain>
    </source>
</reference>
<evidence type="ECO:0000256" key="2">
    <source>
        <dbReference type="ARBA" id="ARBA00022737"/>
    </source>
</evidence>
<dbReference type="Gene3D" id="2.120.10.80">
    <property type="entry name" value="Kelch-type beta propeller"/>
    <property type="match status" value="2"/>
</dbReference>
<feature type="signal peptide" evidence="3">
    <location>
        <begin position="1"/>
        <end position="19"/>
    </location>
</feature>
<dbReference type="InterPro" id="IPR011043">
    <property type="entry name" value="Gal_Oxase/kelch_b-propeller"/>
</dbReference>
<keyword evidence="3" id="KW-0732">Signal</keyword>
<evidence type="ECO:0000313" key="4">
    <source>
        <dbReference type="EMBL" id="KAA6391062.1"/>
    </source>
</evidence>